<dbReference type="RefSeq" id="XP_033597478.1">
    <property type="nucleotide sequence ID" value="XM_033748424.1"/>
</dbReference>
<feature type="compositionally biased region" description="Low complexity" evidence="1">
    <location>
        <begin position="260"/>
        <end position="277"/>
    </location>
</feature>
<keyword evidence="2" id="KW-1133">Transmembrane helix</keyword>
<name>A0A6A6W0B9_9PEZI</name>
<dbReference type="GeneID" id="54489478"/>
<protein>
    <submittedName>
        <fullName evidence="4">Uncharacterized protein</fullName>
    </submittedName>
</protein>
<sequence length="327" mass="34869">MLVPRHLLVLLLSTTHSQALWFMNNGRLNMTIDPGDFEIDLAANIGCVYPPVEDQDSSDNMWQSFDILLAADNIATSDPDLTGYPGLICALLTNETIQMGSWPYILTLPDKIGQPSSSSSSNPSPQVKYYLALKRHRNQGPDLQDPYRWTPPIPINQQKLDGDTALPIAYNARNVPCASIECVRSCQNNHAYPLANDCVHTTCRLDSYSQQSHSASLTRSPDADPPPYSDYTCSSYFDSPPCSLTGGTDCPTPTASAELTSSSVSAGATPAAPGSATSTPVVTALVYHPTARRRSGGVRLGGSWTSRGGGVVVVLASAVVGGVLLLV</sequence>
<feature type="chain" id="PRO_5025485996" evidence="3">
    <location>
        <begin position="20"/>
        <end position="327"/>
    </location>
</feature>
<keyword evidence="2" id="KW-0812">Transmembrane</keyword>
<dbReference type="AlphaFoldDB" id="A0A6A6W0B9"/>
<evidence type="ECO:0000256" key="1">
    <source>
        <dbReference type="SAM" id="MobiDB-lite"/>
    </source>
</evidence>
<proteinExistence type="predicted"/>
<organism evidence="4 5">
    <name type="scientific">Pseudovirgaria hyperparasitica</name>
    <dbReference type="NCBI Taxonomy" id="470096"/>
    <lineage>
        <taxon>Eukaryota</taxon>
        <taxon>Fungi</taxon>
        <taxon>Dikarya</taxon>
        <taxon>Ascomycota</taxon>
        <taxon>Pezizomycotina</taxon>
        <taxon>Dothideomycetes</taxon>
        <taxon>Dothideomycetes incertae sedis</taxon>
        <taxon>Acrospermales</taxon>
        <taxon>Acrospermaceae</taxon>
        <taxon>Pseudovirgaria</taxon>
    </lineage>
</organism>
<dbReference type="Proteomes" id="UP000799437">
    <property type="component" value="Unassembled WGS sequence"/>
</dbReference>
<dbReference type="EMBL" id="ML996578">
    <property type="protein sequence ID" value="KAF2755027.1"/>
    <property type="molecule type" value="Genomic_DNA"/>
</dbReference>
<keyword evidence="5" id="KW-1185">Reference proteome</keyword>
<reference evidence="4" key="1">
    <citation type="journal article" date="2020" name="Stud. Mycol.">
        <title>101 Dothideomycetes genomes: a test case for predicting lifestyles and emergence of pathogens.</title>
        <authorList>
            <person name="Haridas S."/>
            <person name="Albert R."/>
            <person name="Binder M."/>
            <person name="Bloem J."/>
            <person name="Labutti K."/>
            <person name="Salamov A."/>
            <person name="Andreopoulos B."/>
            <person name="Baker S."/>
            <person name="Barry K."/>
            <person name="Bills G."/>
            <person name="Bluhm B."/>
            <person name="Cannon C."/>
            <person name="Castanera R."/>
            <person name="Culley D."/>
            <person name="Daum C."/>
            <person name="Ezra D."/>
            <person name="Gonzalez J."/>
            <person name="Henrissat B."/>
            <person name="Kuo A."/>
            <person name="Liang C."/>
            <person name="Lipzen A."/>
            <person name="Lutzoni F."/>
            <person name="Magnuson J."/>
            <person name="Mondo S."/>
            <person name="Nolan M."/>
            <person name="Ohm R."/>
            <person name="Pangilinan J."/>
            <person name="Park H.-J."/>
            <person name="Ramirez L."/>
            <person name="Alfaro M."/>
            <person name="Sun H."/>
            <person name="Tritt A."/>
            <person name="Yoshinaga Y."/>
            <person name="Zwiers L.-H."/>
            <person name="Turgeon B."/>
            <person name="Goodwin S."/>
            <person name="Spatafora J."/>
            <person name="Crous P."/>
            <person name="Grigoriev I."/>
        </authorList>
    </citation>
    <scope>NUCLEOTIDE SEQUENCE</scope>
    <source>
        <strain evidence="4">CBS 121739</strain>
    </source>
</reference>
<evidence type="ECO:0000256" key="2">
    <source>
        <dbReference type="SAM" id="Phobius"/>
    </source>
</evidence>
<feature type="transmembrane region" description="Helical" evidence="2">
    <location>
        <begin position="308"/>
        <end position="326"/>
    </location>
</feature>
<keyword evidence="2" id="KW-0472">Membrane</keyword>
<feature type="region of interest" description="Disordered" evidence="1">
    <location>
        <begin position="254"/>
        <end position="277"/>
    </location>
</feature>
<evidence type="ECO:0000313" key="4">
    <source>
        <dbReference type="EMBL" id="KAF2755027.1"/>
    </source>
</evidence>
<keyword evidence="3" id="KW-0732">Signal</keyword>
<accession>A0A6A6W0B9</accession>
<feature type="signal peptide" evidence="3">
    <location>
        <begin position="1"/>
        <end position="19"/>
    </location>
</feature>
<evidence type="ECO:0000313" key="5">
    <source>
        <dbReference type="Proteomes" id="UP000799437"/>
    </source>
</evidence>
<evidence type="ECO:0000256" key="3">
    <source>
        <dbReference type="SAM" id="SignalP"/>
    </source>
</evidence>
<gene>
    <name evidence="4" type="ORF">EJ05DRAFT_513347</name>
</gene>